<protein>
    <submittedName>
        <fullName evidence="2">NR LBD domain-containing protein</fullName>
    </submittedName>
</protein>
<sequence>MWKNHLKNACDSLGTVLHLLKEEHSDDHVETDSISSNPSIPNQEINGNRLYGMNTDSYGLNAEVVYGVLHKEERRVAYLKDFPSSRDSVLAAFPFHYVRGAIVFERTGNTSPSDSSSDALHISKMRDLSIGESSGSSGDCSWAIEAFKGASNIVDHSDSFMEVDQNRPVVPPNRHRLPRRLFAEPQFPEQPQANDPALFHLNSCETPPPSPGNELEDYEFNMQPDMNGVIPNVADMHDPIFEGQANNNSDDAHVCNLELCKSFHHFLITTADNVQDKQSILKEILQHADQLLVMSAENAPQEMKEPILEIRDYVYLINNCLDRSCTLDSYKSNTVIGLDLVVKFKNKLEDFIGN</sequence>
<dbReference type="eggNOG" id="ENOG502TIAF">
    <property type="taxonomic scope" value="Eukaryota"/>
</dbReference>
<accession>A0A1I7TZY7</accession>
<dbReference type="Proteomes" id="UP000095282">
    <property type="component" value="Unplaced"/>
</dbReference>
<evidence type="ECO:0000313" key="2">
    <source>
        <dbReference type="WBParaSite" id="Csp11.Scaffold629.g13479.t1"/>
    </source>
</evidence>
<keyword evidence="1" id="KW-1185">Reference proteome</keyword>
<name>A0A1I7TZY7_9PELO</name>
<organism evidence="1 2">
    <name type="scientific">Caenorhabditis tropicalis</name>
    <dbReference type="NCBI Taxonomy" id="1561998"/>
    <lineage>
        <taxon>Eukaryota</taxon>
        <taxon>Metazoa</taxon>
        <taxon>Ecdysozoa</taxon>
        <taxon>Nematoda</taxon>
        <taxon>Chromadorea</taxon>
        <taxon>Rhabditida</taxon>
        <taxon>Rhabditina</taxon>
        <taxon>Rhabditomorpha</taxon>
        <taxon>Rhabditoidea</taxon>
        <taxon>Rhabditidae</taxon>
        <taxon>Peloderinae</taxon>
        <taxon>Caenorhabditis</taxon>
    </lineage>
</organism>
<dbReference type="WBParaSite" id="Csp11.Scaffold629.g13479.t1">
    <property type="protein sequence ID" value="Csp11.Scaffold629.g13479.t1"/>
    <property type="gene ID" value="Csp11.Scaffold629.g13479"/>
</dbReference>
<dbReference type="AlphaFoldDB" id="A0A1I7TZY7"/>
<evidence type="ECO:0000313" key="1">
    <source>
        <dbReference type="Proteomes" id="UP000095282"/>
    </source>
</evidence>
<reference evidence="2" key="1">
    <citation type="submission" date="2016-11" db="UniProtKB">
        <authorList>
            <consortium name="WormBaseParasite"/>
        </authorList>
    </citation>
    <scope>IDENTIFICATION</scope>
</reference>
<proteinExistence type="predicted"/>